<dbReference type="Proteomes" id="UP000606730">
    <property type="component" value="Unassembled WGS sequence"/>
</dbReference>
<dbReference type="PANTHER" id="PTHR33254">
    <property type="entry name" value="4-HYDROXY-4-METHYL-2-OXOGLUTARATE ALDOLASE 3-RELATED"/>
    <property type="match status" value="1"/>
</dbReference>
<dbReference type="Gene3D" id="3.50.30.40">
    <property type="entry name" value="Ribonuclease E inhibitor RraA/RraA-like"/>
    <property type="match status" value="1"/>
</dbReference>
<keyword evidence="5" id="KW-0479">Metal-binding</keyword>
<feature type="binding site" evidence="5">
    <location>
        <position position="127"/>
    </location>
    <ligand>
        <name>Mg(2+)</name>
        <dbReference type="ChEBI" id="CHEBI:18420"/>
    </ligand>
</feature>
<dbReference type="Pfam" id="PF03737">
    <property type="entry name" value="RraA-like"/>
    <property type="match status" value="1"/>
</dbReference>
<name>A0A917ELD4_9RHOB</name>
<evidence type="ECO:0000313" key="7">
    <source>
        <dbReference type="Proteomes" id="UP000606730"/>
    </source>
</evidence>
<dbReference type="RefSeq" id="WP_095594619.1">
    <property type="nucleotide sequence ID" value="NZ_BMKN01000002.1"/>
</dbReference>
<evidence type="ECO:0000256" key="1">
    <source>
        <dbReference type="ARBA" id="ARBA00001968"/>
    </source>
</evidence>
<evidence type="ECO:0000313" key="6">
    <source>
        <dbReference type="EMBL" id="GGE58297.1"/>
    </source>
</evidence>
<dbReference type="OrthoDB" id="9812532at2"/>
<reference evidence="6" key="1">
    <citation type="journal article" date="2014" name="Int. J. Syst. Evol. Microbiol.">
        <title>Complete genome sequence of Corynebacterium casei LMG S-19264T (=DSM 44701T), isolated from a smear-ripened cheese.</title>
        <authorList>
            <consortium name="US DOE Joint Genome Institute (JGI-PGF)"/>
            <person name="Walter F."/>
            <person name="Albersmeier A."/>
            <person name="Kalinowski J."/>
            <person name="Ruckert C."/>
        </authorList>
    </citation>
    <scope>NUCLEOTIDE SEQUENCE</scope>
    <source>
        <strain evidence="6">CGMCC 1.16012</strain>
    </source>
</reference>
<reference evidence="6" key="2">
    <citation type="submission" date="2020-09" db="EMBL/GenBank/DDBJ databases">
        <authorList>
            <person name="Sun Q."/>
            <person name="Zhou Y."/>
        </authorList>
    </citation>
    <scope>NUCLEOTIDE SEQUENCE</scope>
    <source>
        <strain evidence="6">CGMCC 1.16012</strain>
    </source>
</reference>
<dbReference type="PANTHER" id="PTHR33254:SF4">
    <property type="entry name" value="4-HYDROXY-4-METHYL-2-OXOGLUTARATE ALDOLASE 3-RELATED"/>
    <property type="match status" value="1"/>
</dbReference>
<keyword evidence="7" id="KW-1185">Reference proteome</keyword>
<feature type="binding site" evidence="5">
    <location>
        <position position="126"/>
    </location>
    <ligand>
        <name>substrate</name>
    </ligand>
</feature>
<keyword evidence="5" id="KW-0460">Magnesium</keyword>
<evidence type="ECO:0000256" key="5">
    <source>
        <dbReference type="PIRSR" id="PIRSR605493-1"/>
    </source>
</evidence>
<comment type="caution">
    <text evidence="6">The sequence shown here is derived from an EMBL/GenBank/DDBJ whole genome shotgun (WGS) entry which is preliminary data.</text>
</comment>
<protein>
    <recommendedName>
        <fullName evidence="2">Putative 4-hydroxy-4-methyl-2-oxoglutarate aldolase</fullName>
    </recommendedName>
    <alternativeName>
        <fullName evidence="3">Regulator of ribonuclease activity homolog</fullName>
    </alternativeName>
    <alternativeName>
        <fullName evidence="4">RraA-like protein</fullName>
    </alternativeName>
</protein>
<dbReference type="SUPFAM" id="SSF89562">
    <property type="entry name" value="RraA-like"/>
    <property type="match status" value="1"/>
</dbReference>
<proteinExistence type="predicted"/>
<dbReference type="InterPro" id="IPR036704">
    <property type="entry name" value="RraA/RraA-like_sf"/>
</dbReference>
<dbReference type="InterPro" id="IPR005493">
    <property type="entry name" value="RraA/RraA-like"/>
</dbReference>
<gene>
    <name evidence="6" type="ORF">GCM10011517_27500</name>
</gene>
<accession>A0A917ELD4</accession>
<comment type="cofactor">
    <cofactor evidence="1">
        <name>a divalent metal cation</name>
        <dbReference type="ChEBI" id="CHEBI:60240"/>
    </cofactor>
</comment>
<sequence length="232" mass="24202">MIEEPPILTLRPNFPRPTADQIAAFQDVPTGFVCDAMGGQGALESRIQPIGGGRDIDCRAVGPALVADNGPQEILATMGALHILKPGDIVVSAVHGHRNCSAAGDQFCGMLKNKGAAGFVTDGEMRDYDGIVETGLPAWCTGLSPNSPYSNGPAKVGFGAVVGGVNIESGDLIVADRNGVVIVPFAEIDTVIARLRHVQKLEADLEEKVAAGFCQMPAIEEMIADGRAVVVE</sequence>
<dbReference type="EMBL" id="BMKN01000002">
    <property type="protein sequence ID" value="GGE58297.1"/>
    <property type="molecule type" value="Genomic_DNA"/>
</dbReference>
<evidence type="ECO:0000256" key="3">
    <source>
        <dbReference type="ARBA" id="ARBA00029596"/>
    </source>
</evidence>
<evidence type="ECO:0000256" key="4">
    <source>
        <dbReference type="ARBA" id="ARBA00030169"/>
    </source>
</evidence>
<dbReference type="AlphaFoldDB" id="A0A917ELD4"/>
<comment type="cofactor">
    <cofactor evidence="5">
        <name>Mg(2+)</name>
        <dbReference type="ChEBI" id="CHEBI:18420"/>
    </cofactor>
</comment>
<dbReference type="CDD" id="cd16841">
    <property type="entry name" value="RraA_family"/>
    <property type="match status" value="1"/>
</dbReference>
<organism evidence="6 7">
    <name type="scientific">Actibacterium pelagium</name>
    <dbReference type="NCBI Taxonomy" id="2029103"/>
    <lineage>
        <taxon>Bacteria</taxon>
        <taxon>Pseudomonadati</taxon>
        <taxon>Pseudomonadota</taxon>
        <taxon>Alphaproteobacteria</taxon>
        <taxon>Rhodobacterales</taxon>
        <taxon>Roseobacteraceae</taxon>
        <taxon>Actibacterium</taxon>
    </lineage>
</organism>
<evidence type="ECO:0000256" key="2">
    <source>
        <dbReference type="ARBA" id="ARBA00016549"/>
    </source>
</evidence>
<dbReference type="GO" id="GO:0046872">
    <property type="term" value="F:metal ion binding"/>
    <property type="evidence" value="ECO:0007669"/>
    <property type="project" value="UniProtKB-KW"/>
</dbReference>